<organism evidence="7 8">
    <name type="scientific">Haloterrigena alkaliphila</name>
    <dbReference type="NCBI Taxonomy" id="2816475"/>
    <lineage>
        <taxon>Archaea</taxon>
        <taxon>Methanobacteriati</taxon>
        <taxon>Methanobacteriota</taxon>
        <taxon>Stenosarchaea group</taxon>
        <taxon>Halobacteria</taxon>
        <taxon>Halobacteriales</taxon>
        <taxon>Natrialbaceae</taxon>
        <taxon>Haloterrigena</taxon>
    </lineage>
</organism>
<dbReference type="RefSeq" id="WP_207287237.1">
    <property type="nucleotide sequence ID" value="NZ_CP071462.1"/>
</dbReference>
<dbReference type="KEGG" id="hakz:J0X25_09595"/>
<reference evidence="7 8" key="1">
    <citation type="submission" date="2021-03" db="EMBL/GenBank/DDBJ databases">
        <title>Haloterrigena longa sp. nov. and Haloterrigena limicola sp. nov., extremely halophilic archaea isolated from a salt lake.</title>
        <authorList>
            <person name="Henglin C."/>
        </authorList>
    </citation>
    <scope>NUCLEOTIDE SEQUENCE [LARGE SCALE GENOMIC DNA]</scope>
    <source>
        <strain evidence="7 8">KZCA68</strain>
    </source>
</reference>
<evidence type="ECO:0000256" key="4">
    <source>
        <dbReference type="ARBA" id="ARBA00022989"/>
    </source>
</evidence>
<dbReference type="AlphaFoldDB" id="A0A8A2VBX6"/>
<keyword evidence="3 6" id="KW-0812">Transmembrane</keyword>
<evidence type="ECO:0000256" key="2">
    <source>
        <dbReference type="ARBA" id="ARBA00022475"/>
    </source>
</evidence>
<evidence type="ECO:0000256" key="5">
    <source>
        <dbReference type="ARBA" id="ARBA00023136"/>
    </source>
</evidence>
<feature type="transmembrane region" description="Helical" evidence="6">
    <location>
        <begin position="173"/>
        <end position="192"/>
    </location>
</feature>
<gene>
    <name evidence="7" type="ORF">J0X25_09595</name>
</gene>
<dbReference type="InterPro" id="IPR001851">
    <property type="entry name" value="ABC_transp_permease"/>
</dbReference>
<dbReference type="PANTHER" id="PTHR30482">
    <property type="entry name" value="HIGH-AFFINITY BRANCHED-CHAIN AMINO ACID TRANSPORT SYSTEM PERMEASE"/>
    <property type="match status" value="1"/>
</dbReference>
<dbReference type="Pfam" id="PF02653">
    <property type="entry name" value="BPD_transp_2"/>
    <property type="match status" value="1"/>
</dbReference>
<proteinExistence type="predicted"/>
<name>A0A8A2VBX6_9EURY</name>
<dbReference type="PANTHER" id="PTHR30482:SF20">
    <property type="entry name" value="HIGH-AFFINITY BRANCHED-CHAIN AMINO ACID TRANSPORT SYSTEM PERMEASE PROTEIN LIVM"/>
    <property type="match status" value="1"/>
</dbReference>
<evidence type="ECO:0000256" key="6">
    <source>
        <dbReference type="SAM" id="Phobius"/>
    </source>
</evidence>
<evidence type="ECO:0000256" key="1">
    <source>
        <dbReference type="ARBA" id="ARBA00004651"/>
    </source>
</evidence>
<evidence type="ECO:0000313" key="7">
    <source>
        <dbReference type="EMBL" id="QSW97675.1"/>
    </source>
</evidence>
<dbReference type="EMBL" id="CP071462">
    <property type="protein sequence ID" value="QSW97675.1"/>
    <property type="molecule type" value="Genomic_DNA"/>
</dbReference>
<feature type="transmembrane region" description="Helical" evidence="6">
    <location>
        <begin position="63"/>
        <end position="82"/>
    </location>
</feature>
<feature type="transmembrane region" description="Helical" evidence="6">
    <location>
        <begin position="221"/>
        <end position="241"/>
    </location>
</feature>
<dbReference type="CDD" id="cd06581">
    <property type="entry name" value="TM_PBP1_LivM_like"/>
    <property type="match status" value="1"/>
</dbReference>
<feature type="transmembrane region" description="Helical" evidence="6">
    <location>
        <begin position="261"/>
        <end position="286"/>
    </location>
</feature>
<keyword evidence="8" id="KW-1185">Reference proteome</keyword>
<dbReference type="GeneID" id="63187558"/>
<feature type="transmembrane region" description="Helical" evidence="6">
    <location>
        <begin position="307"/>
        <end position="324"/>
    </location>
</feature>
<keyword evidence="4 6" id="KW-1133">Transmembrane helix</keyword>
<dbReference type="Proteomes" id="UP000663203">
    <property type="component" value="Chromosome"/>
</dbReference>
<feature type="transmembrane region" description="Helical" evidence="6">
    <location>
        <begin position="88"/>
        <end position="107"/>
    </location>
</feature>
<evidence type="ECO:0000256" key="3">
    <source>
        <dbReference type="ARBA" id="ARBA00022692"/>
    </source>
</evidence>
<feature type="transmembrane region" description="Helical" evidence="6">
    <location>
        <begin position="9"/>
        <end position="27"/>
    </location>
</feature>
<keyword evidence="5 6" id="KW-0472">Membrane</keyword>
<dbReference type="GO" id="GO:0005886">
    <property type="term" value="C:plasma membrane"/>
    <property type="evidence" value="ECO:0007669"/>
    <property type="project" value="UniProtKB-SubCell"/>
</dbReference>
<accession>A0A8A2VBX6</accession>
<protein>
    <submittedName>
        <fullName evidence="7">Branched-chain amino acid ABC transporter permease</fullName>
    </submittedName>
</protein>
<evidence type="ECO:0000313" key="8">
    <source>
        <dbReference type="Proteomes" id="UP000663203"/>
    </source>
</evidence>
<sequence>MTHRVSNPRYLVGIVCLIVLASAPLLLDVLTLRQLSSALFLGMFAMSWDYVSGYTGQLSFGHSMFFGIGGYTAAVLNLNFGYSPVLTILAGTVAAGIAGLLVGVPALRLRGPYLALITLIVPLVLVQIVNIFPDTLGGEGGLQGLDPLIAVDEPIGILSAIGFEGTFEHRVVVYYYVALALFLAIYALFYVFTRSYVGSIFTAIREDEDAVRAVGVNAAKFKVFAFTMSGVIGGLAGATLVHTVSNPAPGQILELFVSVEVVLIGFLGGMGTITGPAAAGIVWYFVKDALQTSNAAIPILGTPIGEIWQVLFFFVALLVLFALPKGVLPWLSDLSRTVMERREQRAEPAS</sequence>
<comment type="subcellular location">
    <subcellularLocation>
        <location evidence="1">Cell membrane</location>
        <topology evidence="1">Multi-pass membrane protein</topology>
    </subcellularLocation>
</comment>
<keyword evidence="2" id="KW-1003">Cell membrane</keyword>
<dbReference type="InterPro" id="IPR043428">
    <property type="entry name" value="LivM-like"/>
</dbReference>
<dbReference type="GO" id="GO:0015658">
    <property type="term" value="F:branched-chain amino acid transmembrane transporter activity"/>
    <property type="evidence" value="ECO:0007669"/>
    <property type="project" value="InterPro"/>
</dbReference>
<feature type="transmembrane region" description="Helical" evidence="6">
    <location>
        <begin position="114"/>
        <end position="132"/>
    </location>
</feature>